<evidence type="ECO:0000256" key="6">
    <source>
        <dbReference type="ARBA" id="ARBA00022741"/>
    </source>
</evidence>
<dbReference type="Gene3D" id="1.10.20.140">
    <property type="match status" value="1"/>
</dbReference>
<evidence type="ECO:0000256" key="3">
    <source>
        <dbReference type="ARBA" id="ARBA00012665"/>
    </source>
</evidence>
<accession>A0A645F7Q9</accession>
<keyword evidence="4 10" id="KW-0808">Transferase</keyword>
<evidence type="ECO:0000256" key="1">
    <source>
        <dbReference type="ARBA" id="ARBA00001946"/>
    </source>
</evidence>
<dbReference type="GO" id="GO:0052381">
    <property type="term" value="F:tRNA dimethylallyltransferase activity"/>
    <property type="evidence" value="ECO:0007669"/>
    <property type="project" value="UniProtKB-EC"/>
</dbReference>
<keyword evidence="6" id="KW-0547">Nucleotide-binding</keyword>
<comment type="cofactor">
    <cofactor evidence="1">
        <name>Mg(2+)</name>
        <dbReference type="ChEBI" id="CHEBI:18420"/>
    </cofactor>
</comment>
<comment type="caution">
    <text evidence="10">The sequence shown here is derived from an EMBL/GenBank/DDBJ whole genome shotgun (WGS) entry which is preliminary data.</text>
</comment>
<keyword evidence="7" id="KW-0067">ATP-binding</keyword>
<dbReference type="GO" id="GO:0006400">
    <property type="term" value="P:tRNA modification"/>
    <property type="evidence" value="ECO:0007669"/>
    <property type="project" value="TreeGrafter"/>
</dbReference>
<evidence type="ECO:0000256" key="9">
    <source>
        <dbReference type="ARBA" id="ARBA00049563"/>
    </source>
</evidence>
<dbReference type="PANTHER" id="PTHR11088:SF60">
    <property type="entry name" value="TRNA DIMETHYLALLYLTRANSFERASE"/>
    <property type="match status" value="1"/>
</dbReference>
<dbReference type="EMBL" id="VSSQ01056465">
    <property type="protein sequence ID" value="MPN10321.1"/>
    <property type="molecule type" value="Genomic_DNA"/>
</dbReference>
<dbReference type="EC" id="2.5.1.75" evidence="3"/>
<evidence type="ECO:0000256" key="7">
    <source>
        <dbReference type="ARBA" id="ARBA00022840"/>
    </source>
</evidence>
<evidence type="ECO:0000256" key="8">
    <source>
        <dbReference type="ARBA" id="ARBA00022842"/>
    </source>
</evidence>
<dbReference type="InterPro" id="IPR027417">
    <property type="entry name" value="P-loop_NTPase"/>
</dbReference>
<keyword evidence="5" id="KW-0819">tRNA processing</keyword>
<dbReference type="AlphaFoldDB" id="A0A645F7Q9"/>
<dbReference type="InterPro" id="IPR039657">
    <property type="entry name" value="Dimethylallyltransferase"/>
</dbReference>
<name>A0A645F7Q9_9ZZZZ</name>
<sequence length="284" mass="32718">MVVGPTAAGKTDYSISLALSLGSPVISCDSRQIYKELRIGTAPPTKEQLDSVKHYFIFSHSIHDDYTAGLYEVEAIDLISRLFETHDDLVMVGGSGLYVEAISKGMDDFPKSDPELREMLTNRLSIEGLGSLRDELRLLDRESYDRIDILNPQRVLRALEVTLQTGRKFSSFKSNTDKKRDFLIEKVYIDRPREELYERINNRVDCMMNNGLLDEVRGLYKFRNRPALKTVGYSELFDFIDGKCPLNEAVELIKRNTRRYAKRQITWWRRDGLIPSVSKKKLPK</sequence>
<proteinExistence type="inferred from homology"/>
<dbReference type="NCBIfam" id="TIGR00174">
    <property type="entry name" value="miaA"/>
    <property type="match status" value="1"/>
</dbReference>
<keyword evidence="8" id="KW-0460">Magnesium</keyword>
<organism evidence="10">
    <name type="scientific">bioreactor metagenome</name>
    <dbReference type="NCBI Taxonomy" id="1076179"/>
    <lineage>
        <taxon>unclassified sequences</taxon>
        <taxon>metagenomes</taxon>
        <taxon>ecological metagenomes</taxon>
    </lineage>
</organism>
<comment type="similarity">
    <text evidence="2">Belongs to the IPP transferase family.</text>
</comment>
<dbReference type="SUPFAM" id="SSF52540">
    <property type="entry name" value="P-loop containing nucleoside triphosphate hydrolases"/>
    <property type="match status" value="2"/>
</dbReference>
<dbReference type="Pfam" id="PF01715">
    <property type="entry name" value="IPPT"/>
    <property type="match status" value="1"/>
</dbReference>
<evidence type="ECO:0000256" key="4">
    <source>
        <dbReference type="ARBA" id="ARBA00022679"/>
    </source>
</evidence>
<protein>
    <recommendedName>
        <fullName evidence="3">tRNA dimethylallyltransferase</fullName>
        <ecNumber evidence="3">2.5.1.75</ecNumber>
    </recommendedName>
</protein>
<comment type="catalytic activity">
    <reaction evidence="9">
        <text>adenosine(37) in tRNA + dimethylallyl diphosphate = N(6)-dimethylallyladenosine(37) in tRNA + diphosphate</text>
        <dbReference type="Rhea" id="RHEA:26482"/>
        <dbReference type="Rhea" id="RHEA-COMP:10162"/>
        <dbReference type="Rhea" id="RHEA-COMP:10375"/>
        <dbReference type="ChEBI" id="CHEBI:33019"/>
        <dbReference type="ChEBI" id="CHEBI:57623"/>
        <dbReference type="ChEBI" id="CHEBI:74411"/>
        <dbReference type="ChEBI" id="CHEBI:74415"/>
        <dbReference type="EC" id="2.5.1.75"/>
    </reaction>
</comment>
<gene>
    <name evidence="10" type="primary">miaA_50</name>
    <name evidence="10" type="ORF">SDC9_157616</name>
</gene>
<evidence type="ECO:0000256" key="2">
    <source>
        <dbReference type="ARBA" id="ARBA00005842"/>
    </source>
</evidence>
<evidence type="ECO:0000256" key="5">
    <source>
        <dbReference type="ARBA" id="ARBA00022694"/>
    </source>
</evidence>
<dbReference type="PANTHER" id="PTHR11088">
    <property type="entry name" value="TRNA DIMETHYLALLYLTRANSFERASE"/>
    <property type="match status" value="1"/>
</dbReference>
<dbReference type="InterPro" id="IPR018022">
    <property type="entry name" value="IPT"/>
</dbReference>
<reference evidence="10" key="1">
    <citation type="submission" date="2019-08" db="EMBL/GenBank/DDBJ databases">
        <authorList>
            <person name="Kucharzyk K."/>
            <person name="Murdoch R.W."/>
            <person name="Higgins S."/>
            <person name="Loffler F."/>
        </authorList>
    </citation>
    <scope>NUCLEOTIDE SEQUENCE</scope>
</reference>
<dbReference type="GO" id="GO:0005524">
    <property type="term" value="F:ATP binding"/>
    <property type="evidence" value="ECO:0007669"/>
    <property type="project" value="UniProtKB-KW"/>
</dbReference>
<dbReference type="HAMAP" id="MF_00185">
    <property type="entry name" value="IPP_trans"/>
    <property type="match status" value="1"/>
</dbReference>
<dbReference type="Gene3D" id="3.40.50.300">
    <property type="entry name" value="P-loop containing nucleotide triphosphate hydrolases"/>
    <property type="match status" value="1"/>
</dbReference>
<evidence type="ECO:0000313" key="10">
    <source>
        <dbReference type="EMBL" id="MPN10321.1"/>
    </source>
</evidence>